<evidence type="ECO:0000313" key="2">
    <source>
        <dbReference type="EMBL" id="THZ56512.1"/>
    </source>
</evidence>
<proteinExistence type="predicted"/>
<accession>A0A4S9VVH2</accession>
<dbReference type="AlphaFoldDB" id="A0A4S9VVH2"/>
<evidence type="ECO:0000256" key="1">
    <source>
        <dbReference type="SAM" id="SignalP"/>
    </source>
</evidence>
<dbReference type="Proteomes" id="UP000309734">
    <property type="component" value="Unassembled WGS sequence"/>
</dbReference>
<feature type="chain" id="PRO_5020808899" evidence="1">
    <location>
        <begin position="23"/>
        <end position="193"/>
    </location>
</feature>
<sequence>MMLTNLLSFVVFLLSFTLLSRGAEYTTMDDLGGGRQGVHAIDNNKLIPGKQHDFQPAAWDTQWLETRIPTRGFEDIIVTPTPMPTVTRMIANPEEPETDDYSLPSSDIDSAVKHIYDSFSSPGEAAFPSPSISSLADSKNYVASLRADDKILPVTVEKQETGAINHETWDDDTGAWVLIFASIPGAIVVQSVR</sequence>
<gene>
    <name evidence="2" type="ORF">D6C85_10593</name>
</gene>
<protein>
    <submittedName>
        <fullName evidence="2">Uncharacterized protein</fullName>
    </submittedName>
</protein>
<reference evidence="2 3" key="1">
    <citation type="submission" date="2018-10" db="EMBL/GenBank/DDBJ databases">
        <title>Fifty Aureobasidium pullulans genomes reveal a recombining polyextremotolerant generalist.</title>
        <authorList>
            <person name="Gostincar C."/>
            <person name="Turk M."/>
            <person name="Zajc J."/>
            <person name="Gunde-Cimerman N."/>
        </authorList>
    </citation>
    <scope>NUCLEOTIDE SEQUENCE [LARGE SCALE GENOMIC DNA]</scope>
    <source>
        <strain evidence="2 3">EXF-3519</strain>
    </source>
</reference>
<name>A0A4S9VVH2_AURPU</name>
<feature type="signal peptide" evidence="1">
    <location>
        <begin position="1"/>
        <end position="22"/>
    </location>
</feature>
<organism evidence="2 3">
    <name type="scientific">Aureobasidium pullulans</name>
    <name type="common">Black yeast</name>
    <name type="synonym">Pullularia pullulans</name>
    <dbReference type="NCBI Taxonomy" id="5580"/>
    <lineage>
        <taxon>Eukaryota</taxon>
        <taxon>Fungi</taxon>
        <taxon>Dikarya</taxon>
        <taxon>Ascomycota</taxon>
        <taxon>Pezizomycotina</taxon>
        <taxon>Dothideomycetes</taxon>
        <taxon>Dothideomycetidae</taxon>
        <taxon>Dothideales</taxon>
        <taxon>Saccotheciaceae</taxon>
        <taxon>Aureobasidium</taxon>
    </lineage>
</organism>
<comment type="caution">
    <text evidence="2">The sequence shown here is derived from an EMBL/GenBank/DDBJ whole genome shotgun (WGS) entry which is preliminary data.</text>
</comment>
<evidence type="ECO:0000313" key="3">
    <source>
        <dbReference type="Proteomes" id="UP000309734"/>
    </source>
</evidence>
<dbReference type="EMBL" id="QZBS01000839">
    <property type="protein sequence ID" value="THZ56512.1"/>
    <property type="molecule type" value="Genomic_DNA"/>
</dbReference>
<keyword evidence="1" id="KW-0732">Signal</keyword>